<dbReference type="eggNOG" id="COG1373">
    <property type="taxonomic scope" value="Bacteria"/>
</dbReference>
<dbReference type="InterPro" id="IPR027417">
    <property type="entry name" value="P-loop_NTPase"/>
</dbReference>
<dbReference type="Pfam" id="PF13635">
    <property type="entry name" value="DUF4143"/>
    <property type="match status" value="1"/>
</dbReference>
<evidence type="ECO:0000259" key="1">
    <source>
        <dbReference type="Pfam" id="PF13173"/>
    </source>
</evidence>
<keyword evidence="4" id="KW-1185">Reference proteome</keyword>
<dbReference type="RefSeq" id="WP_039205568.1">
    <property type="nucleotide sequence ID" value="NZ_JSCE01000002.1"/>
</dbReference>
<evidence type="ECO:0000313" key="4">
    <source>
        <dbReference type="Proteomes" id="UP000030993"/>
    </source>
</evidence>
<dbReference type="SUPFAM" id="SSF52980">
    <property type="entry name" value="Restriction endonuclease-like"/>
    <property type="match status" value="1"/>
</dbReference>
<proteinExistence type="predicted"/>
<comment type="caution">
    <text evidence="3">The sequence shown here is derived from an EMBL/GenBank/DDBJ whole genome shotgun (WGS) entry which is preliminary data.</text>
</comment>
<sequence>MSYIKRHIEQSLLKANKSFKALLVTGSRQVGKSTLLKEIFPDQNYITFDNPLLLSQAQNEPGMFFLNHRCPITLDEVQYIQELFPYIKIECDKSNERGLFALTGSQSFQLMKHVSESLAGRIAIFELSGLSLREIDGIDFNQPFIPNKEYISSRSHPRKSHSNIWQLIHRGSYPALYENDVDWQMFYSSYVQTYLSRDVNDLTKIKDHMKFMRFLTAMAARTGQMLNYSKVAEQADITAATAKEWTSILEASGLIYILQPFSNSVLRRAIKTPKLYFRDTGLVCFLTKYQSPETAMNGAMAGELFETFVVSEILKSFTNSGLDYRMQVTYYRGKDKSASRESEIDLLIEDGDVIYPIEIKMSANPKLSMINTFDVIDKIKGRQRGLGTILCMYEQPLWLNERTIALPIDYI</sequence>
<dbReference type="EMBL" id="JSCE01000002">
    <property type="protein sequence ID" value="KHM53198.1"/>
    <property type="molecule type" value="Genomic_DNA"/>
</dbReference>
<evidence type="ECO:0000259" key="2">
    <source>
        <dbReference type="Pfam" id="PF13635"/>
    </source>
</evidence>
<dbReference type="STRING" id="82374.NZ47_00050"/>
<reference evidence="3 4" key="1">
    <citation type="journal article" date="2013" name="PLoS ONE">
        <title>Identification and characterization of three novel lipases belonging to families II and V from Anaerovibrio lipolyticus 5ST.</title>
        <authorList>
            <person name="Prive F."/>
            <person name="Kaderbhai N.N."/>
            <person name="Girdwood S."/>
            <person name="Worgan H.J."/>
            <person name="Pinloche E."/>
            <person name="Scollan N.D."/>
            <person name="Huws S.A."/>
            <person name="Newbold C.J."/>
        </authorList>
    </citation>
    <scope>NUCLEOTIDE SEQUENCE [LARGE SCALE GENOMIC DNA]</scope>
    <source>
        <strain evidence="3 4">5S</strain>
    </source>
</reference>
<dbReference type="Pfam" id="PF13173">
    <property type="entry name" value="AAA_14"/>
    <property type="match status" value="1"/>
</dbReference>
<dbReference type="SUPFAM" id="SSF52540">
    <property type="entry name" value="P-loop containing nucleoside triphosphate hydrolases"/>
    <property type="match status" value="1"/>
</dbReference>
<dbReference type="Proteomes" id="UP000030993">
    <property type="component" value="Unassembled WGS sequence"/>
</dbReference>
<feature type="domain" description="DUF4143" evidence="2">
    <location>
        <begin position="197"/>
        <end position="361"/>
    </location>
</feature>
<dbReference type="AlphaFoldDB" id="A0A0B2K2V5"/>
<dbReference type="PANTHER" id="PTHR43566:SF2">
    <property type="entry name" value="DUF4143 DOMAIN-CONTAINING PROTEIN"/>
    <property type="match status" value="1"/>
</dbReference>
<organism evidence="3 4">
    <name type="scientific">Anaerovibrio lipolyticus</name>
    <dbReference type="NCBI Taxonomy" id="82374"/>
    <lineage>
        <taxon>Bacteria</taxon>
        <taxon>Bacillati</taxon>
        <taxon>Bacillota</taxon>
        <taxon>Negativicutes</taxon>
        <taxon>Selenomonadales</taxon>
        <taxon>Selenomonadaceae</taxon>
        <taxon>Anaerovibrio</taxon>
    </lineage>
</organism>
<accession>A0A0B2K2V5</accession>
<evidence type="ECO:0008006" key="5">
    <source>
        <dbReference type="Google" id="ProtNLM"/>
    </source>
</evidence>
<dbReference type="InterPro" id="IPR025420">
    <property type="entry name" value="DUF4143"/>
</dbReference>
<evidence type="ECO:0000313" key="3">
    <source>
        <dbReference type="EMBL" id="KHM53198.1"/>
    </source>
</evidence>
<name>A0A0B2K2V5_9FIRM</name>
<feature type="domain" description="AAA" evidence="1">
    <location>
        <begin position="19"/>
        <end position="135"/>
    </location>
</feature>
<dbReference type="InterPro" id="IPR011335">
    <property type="entry name" value="Restrct_endonuc-II-like"/>
</dbReference>
<dbReference type="PANTHER" id="PTHR43566">
    <property type="entry name" value="CONSERVED PROTEIN"/>
    <property type="match status" value="1"/>
</dbReference>
<gene>
    <name evidence="3" type="ORF">NZ47_00050</name>
</gene>
<protein>
    <recommendedName>
        <fullName evidence="5">ATPase AAA</fullName>
    </recommendedName>
</protein>
<dbReference type="InterPro" id="IPR041682">
    <property type="entry name" value="AAA_14"/>
</dbReference>